<gene>
    <name evidence="6 7" type="primary">prmA</name>
    <name evidence="7" type="ORF">ERS672216_00875</name>
</gene>
<dbReference type="OrthoDB" id="9785995at2"/>
<evidence type="ECO:0000256" key="1">
    <source>
        <dbReference type="ARBA" id="ARBA00009741"/>
    </source>
</evidence>
<evidence type="ECO:0000256" key="2">
    <source>
        <dbReference type="ARBA" id="ARBA00022490"/>
    </source>
</evidence>
<organism evidence="7 8">
    <name type="scientific">Campylobacter geochelonis</name>
    <dbReference type="NCBI Taxonomy" id="1780362"/>
    <lineage>
        <taxon>Bacteria</taxon>
        <taxon>Pseudomonadati</taxon>
        <taxon>Campylobacterota</taxon>
        <taxon>Epsilonproteobacteria</taxon>
        <taxon>Campylobacterales</taxon>
        <taxon>Campylobacteraceae</taxon>
        <taxon>Campylobacter</taxon>
    </lineage>
</organism>
<evidence type="ECO:0000313" key="8">
    <source>
        <dbReference type="Proteomes" id="UP000069632"/>
    </source>
</evidence>
<dbReference type="GO" id="GO:0005840">
    <property type="term" value="C:ribosome"/>
    <property type="evidence" value="ECO:0007669"/>
    <property type="project" value="UniProtKB-KW"/>
</dbReference>
<keyword evidence="7" id="KW-0689">Ribosomal protein</keyword>
<evidence type="ECO:0000256" key="4">
    <source>
        <dbReference type="ARBA" id="ARBA00022679"/>
    </source>
</evidence>
<dbReference type="Proteomes" id="UP000069632">
    <property type="component" value="Unassembled WGS sequence"/>
</dbReference>
<dbReference type="AlphaFoldDB" id="A0A128EFU2"/>
<comment type="subcellular location">
    <subcellularLocation>
        <location evidence="6">Cytoplasm</location>
    </subcellularLocation>
</comment>
<keyword evidence="5 6" id="KW-0949">S-adenosyl-L-methionine</keyword>
<dbReference type="SUPFAM" id="SSF53335">
    <property type="entry name" value="S-adenosyl-L-methionine-dependent methyltransferases"/>
    <property type="match status" value="1"/>
</dbReference>
<evidence type="ECO:0000256" key="5">
    <source>
        <dbReference type="ARBA" id="ARBA00022691"/>
    </source>
</evidence>
<dbReference type="EMBL" id="FIZP01000003">
    <property type="protein sequence ID" value="CZE47421.1"/>
    <property type="molecule type" value="Genomic_DNA"/>
</dbReference>
<keyword evidence="8" id="KW-1185">Reference proteome</keyword>
<dbReference type="GO" id="GO:0016279">
    <property type="term" value="F:protein-lysine N-methyltransferase activity"/>
    <property type="evidence" value="ECO:0007669"/>
    <property type="project" value="RHEA"/>
</dbReference>
<reference evidence="7 8" key="1">
    <citation type="submission" date="2016-02" db="EMBL/GenBank/DDBJ databases">
        <authorList>
            <consortium name="Pathogen Informatics"/>
        </authorList>
    </citation>
    <scope>NUCLEOTIDE SEQUENCE [LARGE SCALE GENOMIC DNA]</scope>
    <source>
        <strain evidence="7 8">RC20</strain>
    </source>
</reference>
<dbReference type="InterPro" id="IPR004498">
    <property type="entry name" value="Ribosomal_PrmA_MeTrfase"/>
</dbReference>
<accession>A0A128EFU2</accession>
<dbReference type="RefSeq" id="WP_075540150.1">
    <property type="nucleotide sequence ID" value="NZ_CP053844.1"/>
</dbReference>
<dbReference type="Pfam" id="PF06325">
    <property type="entry name" value="PrmA"/>
    <property type="match status" value="1"/>
</dbReference>
<protein>
    <recommendedName>
        <fullName evidence="6">Ribosomal protein L11 methyltransferase</fullName>
        <shortName evidence="6">L11 Mtase</shortName>
        <ecNumber evidence="6">2.1.1.-</ecNumber>
    </recommendedName>
</protein>
<feature type="binding site" evidence="6">
    <location>
        <position position="172"/>
    </location>
    <ligand>
        <name>S-adenosyl-L-methionine</name>
        <dbReference type="ChEBI" id="CHEBI:59789"/>
    </ligand>
</feature>
<keyword evidence="7" id="KW-0687">Ribonucleoprotein</keyword>
<comment type="catalytic activity">
    <reaction evidence="6">
        <text>L-lysyl-[protein] + 3 S-adenosyl-L-methionine = N(6),N(6),N(6)-trimethyl-L-lysyl-[protein] + 3 S-adenosyl-L-homocysteine + 3 H(+)</text>
        <dbReference type="Rhea" id="RHEA:54192"/>
        <dbReference type="Rhea" id="RHEA-COMP:9752"/>
        <dbReference type="Rhea" id="RHEA-COMP:13826"/>
        <dbReference type="ChEBI" id="CHEBI:15378"/>
        <dbReference type="ChEBI" id="CHEBI:29969"/>
        <dbReference type="ChEBI" id="CHEBI:57856"/>
        <dbReference type="ChEBI" id="CHEBI:59789"/>
        <dbReference type="ChEBI" id="CHEBI:61961"/>
    </reaction>
</comment>
<evidence type="ECO:0000313" key="7">
    <source>
        <dbReference type="EMBL" id="CZE47421.1"/>
    </source>
</evidence>
<dbReference type="Gene3D" id="3.40.50.150">
    <property type="entry name" value="Vaccinia Virus protein VP39"/>
    <property type="match status" value="1"/>
</dbReference>
<dbReference type="NCBIfam" id="TIGR00406">
    <property type="entry name" value="prmA"/>
    <property type="match status" value="1"/>
</dbReference>
<evidence type="ECO:0000256" key="6">
    <source>
        <dbReference type="HAMAP-Rule" id="MF_00735"/>
    </source>
</evidence>
<dbReference type="GO" id="GO:0005737">
    <property type="term" value="C:cytoplasm"/>
    <property type="evidence" value="ECO:0007669"/>
    <property type="project" value="UniProtKB-SubCell"/>
</dbReference>
<name>A0A128EFU2_9BACT</name>
<keyword evidence="3 6" id="KW-0489">Methyltransferase</keyword>
<comment type="function">
    <text evidence="6">Methylates ribosomal protein L11.</text>
</comment>
<dbReference type="InterPro" id="IPR029063">
    <property type="entry name" value="SAM-dependent_MTases_sf"/>
</dbReference>
<feature type="binding site" evidence="6">
    <location>
        <position position="213"/>
    </location>
    <ligand>
        <name>S-adenosyl-L-methionine</name>
        <dbReference type="ChEBI" id="CHEBI:59789"/>
    </ligand>
</feature>
<sequence>MSDNFFELTISSTNAISLFKDFVFELGIECVEERENSFIIRDEDSLENIEFALLEYKKMLEKELNLAIDLSLNLQSKENIDWIEQYKKGVSPVEVGEIYIHPSWEEPKNGLLNVVIDPALAFGSGHHESTNMCLELIQKYKNGYKTALDVGCGSGILSISLKKLGLEVLACDTDEQAIQASVENASKNGVSIDKTWVGSISNLDKKCDMVVANIIADVILMLKKELILSVKDGGVLILSGILEKYLERIKDSFKELKFVEFEQKNEWVSLVFKKEREI</sequence>
<dbReference type="HAMAP" id="MF_00735">
    <property type="entry name" value="Methyltr_PrmA"/>
    <property type="match status" value="1"/>
</dbReference>
<dbReference type="PIRSF" id="PIRSF000401">
    <property type="entry name" value="RPL11_MTase"/>
    <property type="match status" value="1"/>
</dbReference>
<dbReference type="EC" id="2.1.1.-" evidence="6"/>
<feature type="binding site" evidence="6">
    <location>
        <position position="130"/>
    </location>
    <ligand>
        <name>S-adenosyl-L-methionine</name>
        <dbReference type="ChEBI" id="CHEBI:59789"/>
    </ligand>
</feature>
<keyword evidence="4 6" id="KW-0808">Transferase</keyword>
<comment type="similarity">
    <text evidence="1 6">Belongs to the methyltransferase superfamily. PrmA family.</text>
</comment>
<feature type="binding site" evidence="6">
    <location>
        <position position="151"/>
    </location>
    <ligand>
        <name>S-adenosyl-L-methionine</name>
        <dbReference type="ChEBI" id="CHEBI:59789"/>
    </ligand>
</feature>
<evidence type="ECO:0000256" key="3">
    <source>
        <dbReference type="ARBA" id="ARBA00022603"/>
    </source>
</evidence>
<dbReference type="GO" id="GO:0032259">
    <property type="term" value="P:methylation"/>
    <property type="evidence" value="ECO:0007669"/>
    <property type="project" value="UniProtKB-KW"/>
</dbReference>
<dbReference type="NCBIfam" id="NF001786">
    <property type="entry name" value="PRK00517.2-4"/>
    <property type="match status" value="1"/>
</dbReference>
<dbReference type="PANTHER" id="PTHR43648:SF1">
    <property type="entry name" value="ELECTRON TRANSFER FLAVOPROTEIN BETA SUBUNIT LYSINE METHYLTRANSFERASE"/>
    <property type="match status" value="1"/>
</dbReference>
<dbReference type="CDD" id="cd02440">
    <property type="entry name" value="AdoMet_MTases"/>
    <property type="match status" value="1"/>
</dbReference>
<keyword evidence="2 6" id="KW-0963">Cytoplasm</keyword>
<dbReference type="PANTHER" id="PTHR43648">
    <property type="entry name" value="ELECTRON TRANSFER FLAVOPROTEIN BETA SUBUNIT LYSINE METHYLTRANSFERASE"/>
    <property type="match status" value="1"/>
</dbReference>
<dbReference type="InterPro" id="IPR050078">
    <property type="entry name" value="Ribosomal_L11_MeTrfase_PrmA"/>
</dbReference>
<proteinExistence type="inferred from homology"/>